<comment type="caution">
    <text evidence="23">The sequence shown here is derived from an EMBL/GenBank/DDBJ whole genome shotgun (WGS) entry which is preliminary data.</text>
</comment>
<keyword evidence="11" id="KW-0560">Oxidoreductase</keyword>
<dbReference type="InterPro" id="IPR017927">
    <property type="entry name" value="FAD-bd_FR_type"/>
</dbReference>
<dbReference type="SFLD" id="SFLDS00052">
    <property type="entry name" value="Ferric_Reductase_Domain"/>
    <property type="match status" value="1"/>
</dbReference>
<feature type="compositionally biased region" description="Acidic residues" evidence="19">
    <location>
        <begin position="1565"/>
        <end position="1587"/>
    </location>
</feature>
<dbReference type="PANTHER" id="PTHR32361:SF9">
    <property type="entry name" value="FERRIC REDUCTASE TRANSMEMBRANE COMPONENT 3-RELATED"/>
    <property type="match status" value="1"/>
</dbReference>
<evidence type="ECO:0000256" key="14">
    <source>
        <dbReference type="ARBA" id="ARBA00023180"/>
    </source>
</evidence>
<feature type="transmembrane region" description="Helical" evidence="20">
    <location>
        <begin position="809"/>
        <end position="833"/>
    </location>
</feature>
<dbReference type="Proteomes" id="UP000788993">
    <property type="component" value="Unassembled WGS sequence"/>
</dbReference>
<keyword evidence="17" id="KW-0238">DNA-binding</keyword>
<evidence type="ECO:0000256" key="4">
    <source>
        <dbReference type="ARBA" id="ARBA00006278"/>
    </source>
</evidence>
<comment type="subcellular location">
    <subcellularLocation>
        <location evidence="2">Membrane</location>
        <topology evidence="2">Multi-pass membrane protein</topology>
    </subcellularLocation>
    <subcellularLocation>
        <location evidence="3">Mitochondrion</location>
    </subcellularLocation>
    <subcellularLocation>
        <location evidence="1">Nucleus</location>
    </subcellularLocation>
</comment>
<feature type="transmembrane region" description="Helical" evidence="20">
    <location>
        <begin position="968"/>
        <end position="987"/>
    </location>
</feature>
<dbReference type="Pfam" id="PF01535">
    <property type="entry name" value="PPR"/>
    <property type="match status" value="1"/>
</dbReference>
<dbReference type="PROSITE" id="PS51375">
    <property type="entry name" value="PPR"/>
    <property type="match status" value="1"/>
</dbReference>
<dbReference type="GO" id="GO:0000293">
    <property type="term" value="F:ferric-chelate reductase activity"/>
    <property type="evidence" value="ECO:0007669"/>
    <property type="project" value="UniProtKB-ARBA"/>
</dbReference>
<feature type="transmembrane region" description="Helical" evidence="20">
    <location>
        <begin position="886"/>
        <end position="906"/>
    </location>
</feature>
<evidence type="ECO:0000256" key="6">
    <source>
        <dbReference type="ARBA" id="ARBA00022630"/>
    </source>
</evidence>
<evidence type="ECO:0000256" key="2">
    <source>
        <dbReference type="ARBA" id="ARBA00004141"/>
    </source>
</evidence>
<evidence type="ECO:0000259" key="22">
    <source>
        <dbReference type="PROSITE" id="PS51384"/>
    </source>
</evidence>
<evidence type="ECO:0000256" key="15">
    <source>
        <dbReference type="ARBA" id="ARBA00023242"/>
    </source>
</evidence>
<evidence type="ECO:0000256" key="19">
    <source>
        <dbReference type="SAM" id="MobiDB-lite"/>
    </source>
</evidence>
<name>A0A9P8P3R4_9ASCO</name>
<dbReference type="CDD" id="cd22016">
    <property type="entry name" value="HMG-box_NHP10-like"/>
    <property type="match status" value="1"/>
</dbReference>
<keyword evidence="14" id="KW-0325">Glycoprotein</keyword>
<dbReference type="Gene3D" id="1.10.30.10">
    <property type="entry name" value="High mobility group box domain"/>
    <property type="match status" value="1"/>
</dbReference>
<evidence type="ECO:0000256" key="11">
    <source>
        <dbReference type="ARBA" id="ARBA00023002"/>
    </source>
</evidence>
<dbReference type="InterPro" id="IPR056513">
    <property type="entry name" value="INO80F"/>
</dbReference>
<evidence type="ECO:0000256" key="16">
    <source>
        <dbReference type="ARBA" id="ARBA00044527"/>
    </source>
</evidence>
<dbReference type="InterPro" id="IPR013130">
    <property type="entry name" value="Fe3_Rdtase_TM_dom"/>
</dbReference>
<sequence>MTLVHDDSVTLSQFFERVERFVSKLSDTRVDKTLPLGHILMNKLQTLNKDNTVVKDSVLFNRFVDIWGQNKLLHASHADRAVRRLLVESKYDKALELWQRLFEKLKNEPDGFKETREARFTSEAVFHTTGVVAYVLKTLNENAVPDATTLELLAGGVKLSPRLVDFVLQPLELDDATMEKLKSAINSHFFKPDPNSPALLNAAFVAATEGRYERVDAIVRKLYTAREKSQEPFSETTYAKLMELCAITGKYQQAQQLWAELTKTGAKPTVQTWNQLLNVHTKSDAPQKLLRIESVYRLLKESVQPDAQTVGLMVYGYLSCRELKKALDFYREQKDAASGQEVWDIRNTLLRGLVQNDYVAEAEKFHNVFQAEAKAQNVAFVPDIRFYNSLLRHQFAKDDVDKALATMEEILSSDTLAPDVATYTTIIDVLGMKASRTGVPVELEIQKLMQTMMSSKIKPSVRTTGALVKILAAKPETIAIAEQLVEQLKKDKRRISDVIYSTMVTAESSQGNVSKAMEYFYAALEAGVPMTTQFYNSIFRAFSINPDVGGLRRFFEFVQQNASQKPNFYTFYYMLRAAAVQDDHVLAQYVIDQLAEAQLQDLGSRLPQMLERKILHPEILDVYCAAANNSDGHVSSIGFQTSIISLSKNLKLMFLLLPLLLATSILARGISSPEGATCLYIANNSTNFRFDCKDDDLAYKCRCRCPAFLGSVLLCIEKYSSDSSKLTRAYDYMLDVCENQALVKYNFTDLVKQNQNATAHYLDHSSAANLTVLHHPIMFTDEMYNSTYQSVAALLHHRQLATTYGHALLAYWGCVFVWALFFNLCRWCFPYIFSSLCNHRFAKWTRRHFISSLVVSPSPSKTVRPTWLAWCGRAAHAVLQRLPVRIHVLTISAYILLVAVLCSVNYRTVLPNSVFKCPKGQRWVNIADRTGIIAITQLPLCFLFAARNNPLLILTGASYREFQMYHRWISRVVFVLIVLHTAFYLLYVDTRGDYIARWGLTKWRCANAAFSAITLATLAAFFRAPFYEWFKMTHKLLVVVFVVGVWYHCLTLGWIEYVAASFGIWAAEYALRLSKLLISGGVLKGRCKVLFETVLDADGYKEVPHAIRVEINHSGWWRPFPGAYCWIYFLRADMFWQAHPFTIVSSAAEENFNQLVLIIRVKQGLTKSLAEYIATKPNHEAYVPLLVEGPYGSTIPFKAYEHSVFVAGGVGMTVVYTLALYLAQTYRAQILRGQKVRTDKSISIVWVAPNFESLISFKREIESIQRFEGLVELQVFITRDLVEPELKWVADQEAKPEDERLVNQMFGDCKLALAEKVDFLQRLVRDEVCYVSLNLDQKPDLCRELSSYIAGLRGPTACVDLKVKIEELEFENEATAVAVSRSKQAVERLRYEYALLLEALGRKADEVSIPNVGKLTADDLDGDEIDSLRLSDITHLLTKTPFSLAKNGFSASVGSLVAKKKRGANTLKKQRLKDPTIPKRPTNAYLIFCEMEKERVKKQIESKDPGVPSDLSKAMTEAWRNLDDVSRKPYYELYEQDRLRYQREIKEYNSKQKNGKAGDIKKELDETDHYDEVTEMDVNEDDDDDEVDEVDDELDFMAMNEDDEVSFKEERM</sequence>
<feature type="DNA-binding region" description="HMG box" evidence="17">
    <location>
        <begin position="1478"/>
        <end position="1549"/>
    </location>
</feature>
<dbReference type="GO" id="GO:0005634">
    <property type="term" value="C:nucleus"/>
    <property type="evidence" value="ECO:0007669"/>
    <property type="project" value="UniProtKB-SubCell"/>
</dbReference>
<evidence type="ECO:0000256" key="7">
    <source>
        <dbReference type="ARBA" id="ARBA00022692"/>
    </source>
</evidence>
<evidence type="ECO:0000256" key="1">
    <source>
        <dbReference type="ARBA" id="ARBA00004123"/>
    </source>
</evidence>
<dbReference type="InterPro" id="IPR051410">
    <property type="entry name" value="Ferric/Cupric_Reductase"/>
</dbReference>
<organism evidence="23 24">
    <name type="scientific">Ogataea polymorpha</name>
    <dbReference type="NCBI Taxonomy" id="460523"/>
    <lineage>
        <taxon>Eukaryota</taxon>
        <taxon>Fungi</taxon>
        <taxon>Dikarya</taxon>
        <taxon>Ascomycota</taxon>
        <taxon>Saccharomycotina</taxon>
        <taxon>Pichiomycetes</taxon>
        <taxon>Pichiales</taxon>
        <taxon>Pichiaceae</taxon>
        <taxon>Ogataea</taxon>
    </lineage>
</organism>
<comment type="similarity">
    <text evidence="4">Belongs to the ferric reductase (FRE) family.</text>
</comment>
<dbReference type="SUPFAM" id="SSF52343">
    <property type="entry name" value="Ferredoxin reductase-like, C-terminal NADP-linked domain"/>
    <property type="match status" value="1"/>
</dbReference>
<keyword evidence="12" id="KW-0406">Ion transport</keyword>
<keyword evidence="15 17" id="KW-0539">Nucleus</keyword>
<dbReference type="EMBL" id="JAEUBD010001178">
    <property type="protein sequence ID" value="KAH3664702.1"/>
    <property type="molecule type" value="Genomic_DNA"/>
</dbReference>
<dbReference type="CDD" id="cd06186">
    <property type="entry name" value="NOX_Duox_like_FAD_NADP"/>
    <property type="match status" value="1"/>
</dbReference>
<proteinExistence type="inferred from homology"/>
<keyword evidence="8" id="KW-0274">FAD</keyword>
<feature type="transmembrane region" description="Helical" evidence="20">
    <location>
        <begin position="1204"/>
        <end position="1223"/>
    </location>
</feature>
<evidence type="ECO:0000256" key="13">
    <source>
        <dbReference type="ARBA" id="ARBA00023136"/>
    </source>
</evidence>
<gene>
    <name evidence="23" type="ORF">OGATHE_003517</name>
</gene>
<evidence type="ECO:0000256" key="12">
    <source>
        <dbReference type="ARBA" id="ARBA00023065"/>
    </source>
</evidence>
<dbReference type="InterPro" id="IPR036910">
    <property type="entry name" value="HMG_box_dom_sf"/>
</dbReference>
<evidence type="ECO:0000256" key="3">
    <source>
        <dbReference type="ARBA" id="ARBA00004173"/>
    </source>
</evidence>
<dbReference type="Pfam" id="PF08022">
    <property type="entry name" value="FAD_binding_8"/>
    <property type="match status" value="1"/>
</dbReference>
<keyword evidence="13 20" id="KW-0472">Membrane</keyword>
<dbReference type="Pfam" id="PF00505">
    <property type="entry name" value="HMG_box"/>
    <property type="match status" value="1"/>
</dbReference>
<dbReference type="Pfam" id="PF24245">
    <property type="entry name" value="INO80F"/>
    <property type="match status" value="1"/>
</dbReference>
<reference evidence="23" key="1">
    <citation type="journal article" date="2021" name="Open Biol.">
        <title>Shared evolutionary footprints suggest mitochondrial oxidative damage underlies multiple complex I losses in fungi.</title>
        <authorList>
            <person name="Schikora-Tamarit M.A."/>
            <person name="Marcet-Houben M."/>
            <person name="Nosek J."/>
            <person name="Gabaldon T."/>
        </authorList>
    </citation>
    <scope>NUCLEOTIDE SEQUENCE</scope>
    <source>
        <strain evidence="23">NCAIM Y.01608</strain>
    </source>
</reference>
<keyword evidence="9" id="KW-0249">Electron transport</keyword>
<feature type="domain" description="FAD-binding FR-type" evidence="22">
    <location>
        <begin position="1082"/>
        <end position="1197"/>
    </location>
</feature>
<feature type="domain" description="HMG box" evidence="21">
    <location>
        <begin position="1478"/>
        <end position="1549"/>
    </location>
</feature>
<dbReference type="GO" id="GO:0003677">
    <property type="term" value="F:DNA binding"/>
    <property type="evidence" value="ECO:0007669"/>
    <property type="project" value="UniProtKB-UniRule"/>
</dbReference>
<feature type="region of interest" description="Disordered" evidence="19">
    <location>
        <begin position="1550"/>
        <end position="1587"/>
    </location>
</feature>
<keyword evidence="7 20" id="KW-0812">Transmembrane</keyword>
<evidence type="ECO:0000259" key="21">
    <source>
        <dbReference type="PROSITE" id="PS50118"/>
    </source>
</evidence>
<evidence type="ECO:0000256" key="20">
    <source>
        <dbReference type="SAM" id="Phobius"/>
    </source>
</evidence>
<dbReference type="Pfam" id="PF08030">
    <property type="entry name" value="NAD_binding_6"/>
    <property type="match status" value="1"/>
</dbReference>
<dbReference type="SFLD" id="SFLDG01168">
    <property type="entry name" value="Ferric_reductase_subgroup_(FRE"/>
    <property type="match status" value="1"/>
</dbReference>
<evidence type="ECO:0000256" key="9">
    <source>
        <dbReference type="ARBA" id="ARBA00022982"/>
    </source>
</evidence>
<evidence type="ECO:0000256" key="5">
    <source>
        <dbReference type="ARBA" id="ARBA00022448"/>
    </source>
</evidence>
<dbReference type="PROSITE" id="PS51384">
    <property type="entry name" value="FAD_FR"/>
    <property type="match status" value="1"/>
</dbReference>
<dbReference type="SUPFAM" id="SSF47095">
    <property type="entry name" value="HMG-box"/>
    <property type="match status" value="1"/>
</dbReference>
<dbReference type="InterPro" id="IPR013121">
    <property type="entry name" value="Fe_red_NAD-bd_6"/>
</dbReference>
<dbReference type="GO" id="GO:0005739">
    <property type="term" value="C:mitochondrion"/>
    <property type="evidence" value="ECO:0007669"/>
    <property type="project" value="UniProtKB-SubCell"/>
</dbReference>
<evidence type="ECO:0000256" key="10">
    <source>
        <dbReference type="ARBA" id="ARBA00022989"/>
    </source>
</evidence>
<keyword evidence="10 20" id="KW-1133">Transmembrane helix</keyword>
<keyword evidence="24" id="KW-1185">Reference proteome</keyword>
<dbReference type="InterPro" id="IPR009071">
    <property type="entry name" value="HMG_box_dom"/>
</dbReference>
<evidence type="ECO:0000256" key="18">
    <source>
        <dbReference type="PROSITE-ProRule" id="PRU00708"/>
    </source>
</evidence>
<evidence type="ECO:0000313" key="24">
    <source>
        <dbReference type="Proteomes" id="UP000788993"/>
    </source>
</evidence>
<dbReference type="GO" id="GO:0006826">
    <property type="term" value="P:iron ion transport"/>
    <property type="evidence" value="ECO:0007669"/>
    <property type="project" value="TreeGrafter"/>
</dbReference>
<feature type="repeat" description="PPR" evidence="18">
    <location>
        <begin position="234"/>
        <end position="268"/>
    </location>
</feature>
<dbReference type="Gene3D" id="1.25.40.10">
    <property type="entry name" value="Tetratricopeptide repeat domain"/>
    <property type="match status" value="3"/>
</dbReference>
<dbReference type="InterPro" id="IPR039261">
    <property type="entry name" value="FNR_nucleotide-bd"/>
</dbReference>
<dbReference type="SMART" id="SM00398">
    <property type="entry name" value="HMG"/>
    <property type="match status" value="1"/>
</dbReference>
<dbReference type="PROSITE" id="PS50118">
    <property type="entry name" value="HMG_BOX_2"/>
    <property type="match status" value="1"/>
</dbReference>
<keyword evidence="5" id="KW-0813">Transport</keyword>
<dbReference type="GO" id="GO:0015677">
    <property type="term" value="P:copper ion import"/>
    <property type="evidence" value="ECO:0007669"/>
    <property type="project" value="TreeGrafter"/>
</dbReference>
<dbReference type="InterPro" id="IPR002885">
    <property type="entry name" value="PPR_rpt"/>
</dbReference>
<keyword evidence="6" id="KW-0285">Flavoprotein</keyword>
<dbReference type="Pfam" id="PF01794">
    <property type="entry name" value="Ferric_reduct"/>
    <property type="match status" value="1"/>
</dbReference>
<evidence type="ECO:0000256" key="17">
    <source>
        <dbReference type="PROSITE-ProRule" id="PRU00267"/>
    </source>
</evidence>
<evidence type="ECO:0000256" key="8">
    <source>
        <dbReference type="ARBA" id="ARBA00022827"/>
    </source>
</evidence>
<dbReference type="Gene3D" id="3.40.50.80">
    <property type="entry name" value="Nucleotide-binding domain of ferredoxin-NADP reductase (FNR) module"/>
    <property type="match status" value="1"/>
</dbReference>
<dbReference type="Pfam" id="PF13812">
    <property type="entry name" value="PPR_3"/>
    <property type="match status" value="1"/>
</dbReference>
<dbReference type="InterPro" id="IPR011990">
    <property type="entry name" value="TPR-like_helical_dom_sf"/>
</dbReference>
<feature type="compositionally biased region" description="Basic and acidic residues" evidence="19">
    <location>
        <begin position="1550"/>
        <end position="1564"/>
    </location>
</feature>
<dbReference type="PANTHER" id="PTHR32361">
    <property type="entry name" value="FERRIC/CUPRIC REDUCTASE TRANSMEMBRANE COMPONENT"/>
    <property type="match status" value="1"/>
</dbReference>
<evidence type="ECO:0000313" key="23">
    <source>
        <dbReference type="EMBL" id="KAH3664702.1"/>
    </source>
</evidence>
<protein>
    <recommendedName>
        <fullName evidence="16">Mitochondrial 15S rRNA processing factor CCM1</fullName>
    </recommendedName>
</protein>
<dbReference type="GO" id="GO:0005886">
    <property type="term" value="C:plasma membrane"/>
    <property type="evidence" value="ECO:0007669"/>
    <property type="project" value="TreeGrafter"/>
</dbReference>
<dbReference type="InterPro" id="IPR013112">
    <property type="entry name" value="FAD-bd_8"/>
</dbReference>
<feature type="transmembrane region" description="Helical" evidence="20">
    <location>
        <begin position="1036"/>
        <end position="1055"/>
    </location>
</feature>
<reference evidence="23" key="2">
    <citation type="submission" date="2021-01" db="EMBL/GenBank/DDBJ databases">
        <authorList>
            <person name="Schikora-Tamarit M.A."/>
        </authorList>
    </citation>
    <scope>NUCLEOTIDE SEQUENCE</scope>
    <source>
        <strain evidence="23">NCAIM Y.01608</strain>
    </source>
</reference>
<feature type="transmembrane region" description="Helical" evidence="20">
    <location>
        <begin position="1007"/>
        <end position="1024"/>
    </location>
</feature>
<dbReference type="GO" id="GO:0006879">
    <property type="term" value="P:intracellular iron ion homeostasis"/>
    <property type="evidence" value="ECO:0007669"/>
    <property type="project" value="TreeGrafter"/>
</dbReference>
<accession>A0A9P8P3R4</accession>